<dbReference type="PANTHER" id="PTHR38039:SF1">
    <property type="entry name" value="TOXIN YOEB"/>
    <property type="match status" value="1"/>
</dbReference>
<keyword evidence="3" id="KW-0540">Nuclease</keyword>
<organism evidence="7 8">
    <name type="scientific">Kaistella jeonii</name>
    <dbReference type="NCBI Taxonomy" id="266749"/>
    <lineage>
        <taxon>Bacteria</taxon>
        <taxon>Pseudomonadati</taxon>
        <taxon>Bacteroidota</taxon>
        <taxon>Flavobacteriia</taxon>
        <taxon>Flavobacteriales</taxon>
        <taxon>Weeksellaceae</taxon>
        <taxon>Chryseobacterium group</taxon>
        <taxon>Kaistella</taxon>
    </lineage>
</organism>
<dbReference type="RefSeq" id="WP_039349507.1">
    <property type="nucleotide sequence ID" value="NZ_FOLA01000002.1"/>
</dbReference>
<evidence type="ECO:0000256" key="4">
    <source>
        <dbReference type="ARBA" id="ARBA00022759"/>
    </source>
</evidence>
<evidence type="ECO:0000313" key="8">
    <source>
        <dbReference type="Proteomes" id="UP000031473"/>
    </source>
</evidence>
<evidence type="ECO:0000256" key="1">
    <source>
        <dbReference type="ARBA" id="ARBA00008172"/>
    </source>
</evidence>
<dbReference type="Gene3D" id="3.30.2310.20">
    <property type="entry name" value="RelE-like"/>
    <property type="match status" value="1"/>
</dbReference>
<dbReference type="NCBIfam" id="TIGR02116">
    <property type="entry name" value="toxin_Txe_YoeB"/>
    <property type="match status" value="1"/>
</dbReference>
<dbReference type="InterPro" id="IPR009614">
    <property type="entry name" value="YoeB_toxin"/>
</dbReference>
<keyword evidence="8" id="KW-1185">Reference proteome</keyword>
<proteinExistence type="inferred from homology"/>
<dbReference type="SUPFAM" id="SSF143011">
    <property type="entry name" value="RelE-like"/>
    <property type="match status" value="1"/>
</dbReference>
<dbReference type="Proteomes" id="UP000031473">
    <property type="component" value="Unassembled WGS sequence"/>
</dbReference>
<dbReference type="GO" id="GO:0016787">
    <property type="term" value="F:hydrolase activity"/>
    <property type="evidence" value="ECO:0007669"/>
    <property type="project" value="UniProtKB-KW"/>
</dbReference>
<dbReference type="AlphaFoldDB" id="A0A0C1CZN8"/>
<evidence type="ECO:0000256" key="6">
    <source>
        <dbReference type="ARBA" id="ARBA00030388"/>
    </source>
</evidence>
<comment type="caution">
    <text evidence="7">The sequence shown here is derived from an EMBL/GenBank/DDBJ whole genome shotgun (WGS) entry which is preliminary data.</text>
</comment>
<evidence type="ECO:0000256" key="2">
    <source>
        <dbReference type="ARBA" id="ARBA00022649"/>
    </source>
</evidence>
<keyword evidence="5" id="KW-0378">Hydrolase</keyword>
<keyword evidence="4" id="KW-0255">Endonuclease</keyword>
<gene>
    <name evidence="7" type="ORF">OA86_04590</name>
</gene>
<dbReference type="Pfam" id="PF06769">
    <property type="entry name" value="YoeB_toxin"/>
    <property type="match status" value="1"/>
</dbReference>
<accession>A0A0C1CZN8</accession>
<reference evidence="7 8" key="1">
    <citation type="submission" date="2014-10" db="EMBL/GenBank/DDBJ databases">
        <title>Kaistella jeonii genome.</title>
        <authorList>
            <person name="Clayton J.T."/>
            <person name="Newman J.D."/>
        </authorList>
    </citation>
    <scope>NUCLEOTIDE SEQUENCE [LARGE SCALE GENOMIC DNA]</scope>
    <source>
        <strain evidence="7 8">DSM 17048</strain>
    </source>
</reference>
<dbReference type="OrthoDB" id="9801102at2"/>
<dbReference type="EMBL" id="JSYL01000002">
    <property type="protein sequence ID" value="KIA89896.1"/>
    <property type="molecule type" value="Genomic_DNA"/>
</dbReference>
<evidence type="ECO:0000256" key="5">
    <source>
        <dbReference type="ARBA" id="ARBA00022801"/>
    </source>
</evidence>
<protein>
    <recommendedName>
        <fullName evidence="6">Putative mRNA interferase YoeB</fullName>
    </recommendedName>
</protein>
<evidence type="ECO:0000256" key="3">
    <source>
        <dbReference type="ARBA" id="ARBA00022722"/>
    </source>
</evidence>
<dbReference type="PANTHER" id="PTHR38039">
    <property type="entry name" value="TOXIN YOEB"/>
    <property type="match status" value="1"/>
</dbReference>
<dbReference type="InterPro" id="IPR035093">
    <property type="entry name" value="RelE/ParE_toxin_dom_sf"/>
</dbReference>
<dbReference type="GO" id="GO:0004519">
    <property type="term" value="F:endonuclease activity"/>
    <property type="evidence" value="ECO:0007669"/>
    <property type="project" value="UniProtKB-KW"/>
</dbReference>
<evidence type="ECO:0000313" key="7">
    <source>
        <dbReference type="EMBL" id="KIA89896.1"/>
    </source>
</evidence>
<sequence length="85" mass="10617">MKYVFVDESWEDYLYWQKNDKKKLKRINDLLKDISRNPFDGIGKPEPLKHKYSGFWSRRIDDEHRLIYKYEEDQILIAKCRFHYD</sequence>
<dbReference type="STRING" id="266749.SAMN05421876_102379"/>
<keyword evidence="2" id="KW-1277">Toxin-antitoxin system</keyword>
<comment type="similarity">
    <text evidence="1">Belongs to the YoeB family.</text>
</comment>
<dbReference type="GO" id="GO:0006401">
    <property type="term" value="P:RNA catabolic process"/>
    <property type="evidence" value="ECO:0007669"/>
    <property type="project" value="InterPro"/>
</dbReference>
<name>A0A0C1CZN8_9FLAO</name>